<dbReference type="InterPro" id="IPR015683">
    <property type="entry name" value="Ionotropic_Glu_rcpt"/>
</dbReference>
<proteinExistence type="predicted"/>
<keyword evidence="5" id="KW-0732">Signal</keyword>
<evidence type="ECO:0000256" key="2">
    <source>
        <dbReference type="ARBA" id="ARBA00022692"/>
    </source>
</evidence>
<dbReference type="InterPro" id="IPR044440">
    <property type="entry name" value="GABAb_receptor_plant_PBP1"/>
</dbReference>
<comment type="subcellular location">
    <subcellularLocation>
        <location evidence="1">Membrane</location>
    </subcellularLocation>
</comment>
<dbReference type="EMBL" id="BMAC01001690">
    <property type="protein sequence ID" value="GFQ07698.1"/>
    <property type="molecule type" value="Genomic_DNA"/>
</dbReference>
<keyword evidence="7" id="KW-0675">Receptor</keyword>
<reference evidence="7" key="1">
    <citation type="submission" date="2020-07" db="EMBL/GenBank/DDBJ databases">
        <title>Ethylene signaling mediates host invasion by parasitic plants.</title>
        <authorList>
            <person name="Yoshida S."/>
        </authorList>
    </citation>
    <scope>NUCLEOTIDE SEQUENCE</scope>
    <source>
        <strain evidence="7">Okayama</strain>
    </source>
</reference>
<evidence type="ECO:0000256" key="1">
    <source>
        <dbReference type="ARBA" id="ARBA00004370"/>
    </source>
</evidence>
<comment type="caution">
    <text evidence="7">The sequence shown here is derived from an EMBL/GenBank/DDBJ whole genome shotgun (WGS) entry which is preliminary data.</text>
</comment>
<dbReference type="FunFam" id="3.40.50.2300:FF:000081">
    <property type="entry name" value="Glutamate receptor"/>
    <property type="match status" value="1"/>
</dbReference>
<gene>
    <name evidence="7" type="ORF">PHJA_002913900</name>
</gene>
<dbReference type="InterPro" id="IPR001828">
    <property type="entry name" value="ANF_lig-bd_rcpt"/>
</dbReference>
<feature type="non-terminal residue" evidence="7">
    <location>
        <position position="387"/>
    </location>
</feature>
<dbReference type="CDD" id="cd19990">
    <property type="entry name" value="PBP1_GABAb_receptor_plant"/>
    <property type="match status" value="1"/>
</dbReference>
<keyword evidence="2" id="KW-0812">Transmembrane</keyword>
<dbReference type="Gene3D" id="3.40.50.2300">
    <property type="match status" value="1"/>
</dbReference>
<dbReference type="OrthoDB" id="1911081at2759"/>
<name>A0A830D557_9LAMI</name>
<dbReference type="GO" id="GO:0016020">
    <property type="term" value="C:membrane"/>
    <property type="evidence" value="ECO:0007669"/>
    <property type="project" value="UniProtKB-SubCell"/>
</dbReference>
<dbReference type="AlphaFoldDB" id="A0A830D557"/>
<sequence>MHFFAMLSFSLLLVSPLISLLCNAQTNTTFQVGVVLDVDSLVGRIGLTSLSLAASDFYSVNRNYSTRLVLHVRDSRRRVTGAAASAFLLLKDTEVDAIIGPQSSAQANFVIGLGDTANVPIISFSATSPSLHPQTPFFVQTALHDAAQVDSIAAVVKYFGWSQVVLVYEDSDYGNGILPYLSNAFQEVNARVSYRCVIPVSANDDFILKELYNMKTMQTRVFVVHVSSSLASKLFPRVKEAEMLSEGYAWIVTSGLMDLFYSLDSNVIESMQGVLGMKPLVPGSRKLKSTTLYGLWAYDTFWALATAAEKIGFKEPSLLENTNSTNMFITKVSQTGPKLLRAMRETTFRGLGGNFRLVNNGQLEPSSFQILNVVGKKTREVGIWTPE</sequence>
<evidence type="ECO:0000313" key="8">
    <source>
        <dbReference type="Proteomes" id="UP000653305"/>
    </source>
</evidence>
<dbReference type="InterPro" id="IPR028082">
    <property type="entry name" value="Peripla_BP_I"/>
</dbReference>
<organism evidence="7 8">
    <name type="scientific">Phtheirospermum japonicum</name>
    <dbReference type="NCBI Taxonomy" id="374723"/>
    <lineage>
        <taxon>Eukaryota</taxon>
        <taxon>Viridiplantae</taxon>
        <taxon>Streptophyta</taxon>
        <taxon>Embryophyta</taxon>
        <taxon>Tracheophyta</taxon>
        <taxon>Spermatophyta</taxon>
        <taxon>Magnoliopsida</taxon>
        <taxon>eudicotyledons</taxon>
        <taxon>Gunneridae</taxon>
        <taxon>Pentapetalae</taxon>
        <taxon>asterids</taxon>
        <taxon>lamiids</taxon>
        <taxon>Lamiales</taxon>
        <taxon>Orobanchaceae</taxon>
        <taxon>Orobanchaceae incertae sedis</taxon>
        <taxon>Phtheirospermum</taxon>
    </lineage>
</organism>
<evidence type="ECO:0000313" key="7">
    <source>
        <dbReference type="EMBL" id="GFQ07698.1"/>
    </source>
</evidence>
<evidence type="ECO:0000256" key="5">
    <source>
        <dbReference type="SAM" id="SignalP"/>
    </source>
</evidence>
<evidence type="ECO:0000259" key="6">
    <source>
        <dbReference type="Pfam" id="PF01094"/>
    </source>
</evidence>
<evidence type="ECO:0000256" key="3">
    <source>
        <dbReference type="ARBA" id="ARBA00022989"/>
    </source>
</evidence>
<keyword evidence="4" id="KW-0472">Membrane</keyword>
<accession>A0A830D557</accession>
<feature type="chain" id="PRO_5032890701" evidence="5">
    <location>
        <begin position="25"/>
        <end position="387"/>
    </location>
</feature>
<evidence type="ECO:0000256" key="4">
    <source>
        <dbReference type="ARBA" id="ARBA00023136"/>
    </source>
</evidence>
<feature type="signal peptide" evidence="5">
    <location>
        <begin position="1"/>
        <end position="24"/>
    </location>
</feature>
<dbReference type="Proteomes" id="UP000653305">
    <property type="component" value="Unassembled WGS sequence"/>
</dbReference>
<feature type="domain" description="Receptor ligand binding region" evidence="6">
    <location>
        <begin position="48"/>
        <end position="375"/>
    </location>
</feature>
<keyword evidence="8" id="KW-1185">Reference proteome</keyword>
<dbReference type="Pfam" id="PF01094">
    <property type="entry name" value="ANF_receptor"/>
    <property type="match status" value="1"/>
</dbReference>
<dbReference type="PANTHER" id="PTHR34836:SF1">
    <property type="entry name" value="OS09G0428600 PROTEIN"/>
    <property type="match status" value="1"/>
</dbReference>
<dbReference type="SUPFAM" id="SSF53822">
    <property type="entry name" value="Periplasmic binding protein-like I"/>
    <property type="match status" value="1"/>
</dbReference>
<keyword evidence="3" id="KW-1133">Transmembrane helix</keyword>
<dbReference type="PANTHER" id="PTHR34836">
    <property type="entry name" value="OS06G0188250 PROTEIN"/>
    <property type="match status" value="1"/>
</dbReference>
<protein>
    <submittedName>
        <fullName evidence="7">Glutamate receptor 2.7</fullName>
    </submittedName>
</protein>